<dbReference type="Proteomes" id="UP000603141">
    <property type="component" value="Unassembled WGS sequence"/>
</dbReference>
<name>A0A934S826_9BACT</name>
<organism evidence="2 3">
    <name type="scientific">Luteolibacter pohnpeiensis</name>
    <dbReference type="NCBI Taxonomy" id="454153"/>
    <lineage>
        <taxon>Bacteria</taxon>
        <taxon>Pseudomonadati</taxon>
        <taxon>Verrucomicrobiota</taxon>
        <taxon>Verrucomicrobiia</taxon>
        <taxon>Verrucomicrobiales</taxon>
        <taxon>Verrucomicrobiaceae</taxon>
        <taxon>Luteolibacter</taxon>
    </lineage>
</organism>
<evidence type="ECO:0000313" key="3">
    <source>
        <dbReference type="Proteomes" id="UP000603141"/>
    </source>
</evidence>
<reference evidence="2" key="1">
    <citation type="submission" date="2021-01" db="EMBL/GenBank/DDBJ databases">
        <title>Modified the classification status of verrucomicrobia.</title>
        <authorList>
            <person name="Feng X."/>
        </authorList>
    </citation>
    <scope>NUCLEOTIDE SEQUENCE</scope>
    <source>
        <strain evidence="2">KCTC 22041</strain>
    </source>
</reference>
<keyword evidence="3" id="KW-1185">Reference proteome</keyword>
<dbReference type="EMBL" id="JAENIJ010000015">
    <property type="protein sequence ID" value="MBK1882944.1"/>
    <property type="molecule type" value="Genomic_DNA"/>
</dbReference>
<dbReference type="RefSeq" id="WP_200270560.1">
    <property type="nucleotide sequence ID" value="NZ_JAENIJ010000015.1"/>
</dbReference>
<protein>
    <submittedName>
        <fullName evidence="2">Uncharacterized protein</fullName>
    </submittedName>
</protein>
<feature type="transmembrane region" description="Helical" evidence="1">
    <location>
        <begin position="9"/>
        <end position="28"/>
    </location>
</feature>
<keyword evidence="1" id="KW-1133">Transmembrane helix</keyword>
<evidence type="ECO:0000313" key="2">
    <source>
        <dbReference type="EMBL" id="MBK1882944.1"/>
    </source>
</evidence>
<accession>A0A934S826</accession>
<keyword evidence="1" id="KW-0812">Transmembrane</keyword>
<comment type="caution">
    <text evidence="2">The sequence shown here is derived from an EMBL/GenBank/DDBJ whole genome shotgun (WGS) entry which is preliminary data.</text>
</comment>
<dbReference type="AlphaFoldDB" id="A0A934S826"/>
<proteinExistence type="predicted"/>
<keyword evidence="1" id="KW-0472">Membrane</keyword>
<gene>
    <name evidence="2" type="ORF">JIN85_10985</name>
</gene>
<evidence type="ECO:0000256" key="1">
    <source>
        <dbReference type="SAM" id="Phobius"/>
    </source>
</evidence>
<sequence length="178" mass="20309">MSSREKKLLIYFAAAGFIVLNFIGFNFLSSKKMEVQKARNQAVSELDKAEMFRSNSAQVSEEMEWLAQHEPEPKPYQEVQTALQQLVDREINATGLTLKPASEKFLPANDSGTHYHRAQIQVSVTGTNEALIRWFDRMNIPEAFRAATQIRVSPNREDDTKIDCTAIVEQWFVPPPSY</sequence>